<accession>A0A643FX99</accession>
<name>A0A643FX99_9BURK</name>
<dbReference type="AlphaFoldDB" id="A0A643FX99"/>
<dbReference type="Proteomes" id="UP000397656">
    <property type="component" value="Chromosome 1"/>
</dbReference>
<reference evidence="1 2" key="1">
    <citation type="submission" date="2020-10" db="EMBL/GenBank/DDBJ databases">
        <title>Complete genome sequence of Cupriavidus basilensis CCUG 49340T.</title>
        <authorList>
            <person name="Salva-Serra F."/>
            <person name="Donoso R.A."/>
            <person name="Cho K.H."/>
            <person name="Yoo J.A."/>
            <person name="Lee K."/>
            <person name="Yoon S.-H."/>
            <person name="Perez-Pantoja D."/>
            <person name="Moore E.R.B."/>
        </authorList>
    </citation>
    <scope>NUCLEOTIDE SEQUENCE [LARGE SCALE GENOMIC DNA]</scope>
    <source>
        <strain evidence="2">CCUG 49340</strain>
    </source>
</reference>
<sequence>MFTFPHANGQQIPDEVFLAGWWVWFERFGPALDPATAAMPRRNVGCGLAAQLAEGRRFSLDVLCRMLVTPPYRNGMQATPPLMEANAHLLEAAMVERANGAPLNGAMLTEHARNLLGKIVANPVRIDPIEALIEGDIELNVAGIQQLLAEPLTEPCETRDGPAPTGPIENRGDLVRRLVDWIDTEPHQPMYRGRDFGEPLSGWAQRLQGYFWPKPSVHLDATRERLAPLLRTAAELAETAGRWTDAERKRAAVFAEEVFVWGGVPQRQFPENTIELVFRSALTGQELDGALMNSGWTKVAAFATAHLSDDGQLVIWDSRVAHSLIRRMDALLVASGHEEIPPYLADIGRVAGRGGTRHEVNYALRWPDGYRRWPSVFAGSALVREIRDELNRKRPSDGIKWTARMVEMVLFMDGY</sequence>
<organism evidence="1 2">
    <name type="scientific">Cupriavidus basilensis</name>
    <dbReference type="NCBI Taxonomy" id="68895"/>
    <lineage>
        <taxon>Bacteria</taxon>
        <taxon>Pseudomonadati</taxon>
        <taxon>Pseudomonadota</taxon>
        <taxon>Betaproteobacteria</taxon>
        <taxon>Burkholderiales</taxon>
        <taxon>Burkholderiaceae</taxon>
        <taxon>Cupriavidus</taxon>
    </lineage>
</organism>
<evidence type="ECO:0000313" key="2">
    <source>
        <dbReference type="Proteomes" id="UP000397656"/>
    </source>
</evidence>
<proteinExistence type="predicted"/>
<gene>
    <name evidence="1" type="ORF">F7R26_000190</name>
</gene>
<dbReference type="RefSeq" id="WP_150985362.1">
    <property type="nucleotide sequence ID" value="NZ_CP062803.1"/>
</dbReference>
<evidence type="ECO:0000313" key="1">
    <source>
        <dbReference type="EMBL" id="QOT76574.1"/>
    </source>
</evidence>
<dbReference type="EMBL" id="CP062803">
    <property type="protein sequence ID" value="QOT76574.1"/>
    <property type="molecule type" value="Genomic_DNA"/>
</dbReference>
<dbReference type="GeneID" id="98399294"/>
<protein>
    <submittedName>
        <fullName evidence="1">Uncharacterized protein</fullName>
    </submittedName>
</protein>